<reference evidence="3" key="1">
    <citation type="submission" date="2021-01" db="EMBL/GenBank/DDBJ databases">
        <authorList>
            <person name="Corre E."/>
            <person name="Pelletier E."/>
            <person name="Niang G."/>
            <person name="Scheremetjew M."/>
            <person name="Finn R."/>
            <person name="Kale V."/>
            <person name="Holt S."/>
            <person name="Cochrane G."/>
            <person name="Meng A."/>
            <person name="Brown T."/>
            <person name="Cohen L."/>
        </authorList>
    </citation>
    <scope>NUCLEOTIDE SEQUENCE</scope>
    <source>
        <strain evidence="3">CCMP3328</strain>
    </source>
</reference>
<gene>
    <name evidence="3" type="ORF">CAUS1442_LOCUS9044</name>
</gene>
<dbReference type="InterPro" id="IPR001619">
    <property type="entry name" value="Sec1-like"/>
</dbReference>
<dbReference type="AlphaFoldDB" id="A0A7R9ZMF9"/>
<dbReference type="Pfam" id="PF00995">
    <property type="entry name" value="Sec1"/>
    <property type="match status" value="1"/>
</dbReference>
<organism evidence="3">
    <name type="scientific">Craspedostauros australis</name>
    <dbReference type="NCBI Taxonomy" id="1486917"/>
    <lineage>
        <taxon>Eukaryota</taxon>
        <taxon>Sar</taxon>
        <taxon>Stramenopiles</taxon>
        <taxon>Ochrophyta</taxon>
        <taxon>Bacillariophyta</taxon>
        <taxon>Bacillariophyceae</taxon>
        <taxon>Bacillariophycidae</taxon>
        <taxon>Naviculales</taxon>
        <taxon>Naviculaceae</taxon>
        <taxon>Craspedostauros</taxon>
    </lineage>
</organism>
<sequence length="134" mass="14448">MRYVPGLKSICNELVTNQLSIEDYPSVVPMPEMAASTGSAVSARRRGKAEGSARKKGGATSKWSRTTAKQGASKFGSTFAGARSMLFMVGGISFSELRVCREVMEKESKEIIVGSTEFLSPESFLQDLNSLANQ</sequence>
<feature type="region of interest" description="Disordered" evidence="2">
    <location>
        <begin position="35"/>
        <end position="67"/>
    </location>
</feature>
<protein>
    <submittedName>
        <fullName evidence="3">Uncharacterized protein</fullName>
    </submittedName>
</protein>
<dbReference type="InterPro" id="IPR036045">
    <property type="entry name" value="Sec1-like_sf"/>
</dbReference>
<dbReference type="GO" id="GO:0016192">
    <property type="term" value="P:vesicle-mediated transport"/>
    <property type="evidence" value="ECO:0007669"/>
    <property type="project" value="InterPro"/>
</dbReference>
<dbReference type="InterPro" id="IPR027482">
    <property type="entry name" value="Sec1-like_dom2"/>
</dbReference>
<evidence type="ECO:0000256" key="2">
    <source>
        <dbReference type="SAM" id="MobiDB-lite"/>
    </source>
</evidence>
<dbReference type="SUPFAM" id="SSF56815">
    <property type="entry name" value="Sec1/munc18-like (SM) proteins"/>
    <property type="match status" value="1"/>
</dbReference>
<name>A0A7R9ZMF9_9STRA</name>
<evidence type="ECO:0000256" key="1">
    <source>
        <dbReference type="ARBA" id="ARBA00009884"/>
    </source>
</evidence>
<dbReference type="Gene3D" id="3.40.50.1910">
    <property type="match status" value="1"/>
</dbReference>
<evidence type="ECO:0000313" key="3">
    <source>
        <dbReference type="EMBL" id="CAD8336916.1"/>
    </source>
</evidence>
<accession>A0A7R9ZMF9</accession>
<comment type="similarity">
    <text evidence="1">Belongs to the STXBP/unc-18/SEC1 family.</text>
</comment>
<proteinExistence type="inferred from homology"/>
<dbReference type="PANTHER" id="PTHR11679">
    <property type="entry name" value="VESICLE PROTEIN SORTING-ASSOCIATED"/>
    <property type="match status" value="1"/>
</dbReference>
<dbReference type="EMBL" id="HBEF01014460">
    <property type="protein sequence ID" value="CAD8336916.1"/>
    <property type="molecule type" value="Transcribed_RNA"/>
</dbReference>